<organism evidence="5 6">
    <name type="scientific">Astrephomene gubernaculifera</name>
    <dbReference type="NCBI Taxonomy" id="47775"/>
    <lineage>
        <taxon>Eukaryota</taxon>
        <taxon>Viridiplantae</taxon>
        <taxon>Chlorophyta</taxon>
        <taxon>core chlorophytes</taxon>
        <taxon>Chlorophyceae</taxon>
        <taxon>CS clade</taxon>
        <taxon>Chlamydomonadales</taxon>
        <taxon>Astrephomenaceae</taxon>
        <taxon>Astrephomene</taxon>
    </lineage>
</organism>
<evidence type="ECO:0000256" key="1">
    <source>
        <dbReference type="ARBA" id="ARBA00022826"/>
    </source>
</evidence>
<dbReference type="Pfam" id="PF00023">
    <property type="entry name" value="Ank"/>
    <property type="match status" value="1"/>
</dbReference>
<feature type="compositionally biased region" description="Low complexity" evidence="4">
    <location>
        <begin position="1383"/>
        <end position="1397"/>
    </location>
</feature>
<feature type="repeat" description="ANK" evidence="3">
    <location>
        <begin position="234"/>
        <end position="266"/>
    </location>
</feature>
<gene>
    <name evidence="5" type="ORF">Agub_g13177</name>
</gene>
<dbReference type="PROSITE" id="PS50297">
    <property type="entry name" value="ANK_REP_REGION"/>
    <property type="match status" value="3"/>
</dbReference>
<feature type="compositionally biased region" description="Low complexity" evidence="4">
    <location>
        <begin position="725"/>
        <end position="735"/>
    </location>
</feature>
<name>A0AAD3HS57_9CHLO</name>
<feature type="repeat" description="ANK" evidence="3">
    <location>
        <begin position="267"/>
        <end position="299"/>
    </location>
</feature>
<reference evidence="5 6" key="1">
    <citation type="journal article" date="2021" name="Sci. Rep.">
        <title>Genome sequencing of the multicellular alga Astrephomene provides insights into convergent evolution of germ-soma differentiation.</title>
        <authorList>
            <person name="Yamashita S."/>
            <person name="Yamamoto K."/>
            <person name="Matsuzaki R."/>
            <person name="Suzuki S."/>
            <person name="Yamaguchi H."/>
            <person name="Hirooka S."/>
            <person name="Minakuchi Y."/>
            <person name="Miyagishima S."/>
            <person name="Kawachi M."/>
            <person name="Toyoda A."/>
            <person name="Nozaki H."/>
        </authorList>
    </citation>
    <scope>NUCLEOTIDE SEQUENCE [LARGE SCALE GENOMIC DNA]</scope>
    <source>
        <strain evidence="5 6">NIES-4017</strain>
    </source>
</reference>
<feature type="compositionally biased region" description="Low complexity" evidence="4">
    <location>
        <begin position="802"/>
        <end position="833"/>
    </location>
</feature>
<evidence type="ECO:0000313" key="5">
    <source>
        <dbReference type="EMBL" id="GFR50887.1"/>
    </source>
</evidence>
<evidence type="ECO:0000313" key="6">
    <source>
        <dbReference type="Proteomes" id="UP001054857"/>
    </source>
</evidence>
<feature type="compositionally biased region" description="Gly residues" evidence="4">
    <location>
        <begin position="8"/>
        <end position="21"/>
    </location>
</feature>
<dbReference type="InterPro" id="IPR002110">
    <property type="entry name" value="Ankyrin_rpt"/>
</dbReference>
<feature type="compositionally biased region" description="Low complexity" evidence="4">
    <location>
        <begin position="1162"/>
        <end position="1189"/>
    </location>
</feature>
<feature type="region of interest" description="Disordered" evidence="4">
    <location>
        <begin position="1"/>
        <end position="55"/>
    </location>
</feature>
<keyword evidence="1" id="KW-0633">Potassium transport</keyword>
<dbReference type="SUPFAM" id="SSF48403">
    <property type="entry name" value="Ankyrin repeat"/>
    <property type="match status" value="2"/>
</dbReference>
<feature type="compositionally biased region" description="Polar residues" evidence="4">
    <location>
        <begin position="954"/>
        <end position="982"/>
    </location>
</feature>
<feature type="compositionally biased region" description="Gly residues" evidence="4">
    <location>
        <begin position="1118"/>
        <end position="1129"/>
    </location>
</feature>
<feature type="compositionally biased region" description="Low complexity" evidence="4">
    <location>
        <begin position="1028"/>
        <end position="1039"/>
    </location>
</feature>
<keyword evidence="2" id="KW-0407">Ion channel</keyword>
<sequence length="1445" mass="146056">MEDPSSRGGVGSGASMSGGRGFFTARGPAGTSARLSTRSSYDESVHGSFGHGGLQREGATRDMRFAGSALAEVPFFADVPSHEAALSVTVVRALCLSKAAWELLAEQFPHQARIVLDNLQSRHEAELFSALHSAASSSQLSPAQLETAISLMKAEEGIDSMDPQLLVETRAALTQAQMDQLLRLDDIRAVVRAHVHKVDSLRTYRFLQQAALGDVDTLRNMLNQGMSPNSADYDGRTGLMLAAKAGHEGVVRLLLDHGAKADQLDAFGNSALTEACKAGNDKEIELLLNYGASLGVNSLQVAGTMCTAVFEGDLIKLRRLLRAGAPPDACDYDRRSALHIAGAEGNLAAVKLLIQEGGADPNFQDRWGNTALDEARRVGAEPVVVYLEGLESQERLALSDEQVRRQIKTELLTACTHGDVARITRLFAASRPPCVHTALLVAAAEGQPGAVQALIKWTSGRVLERVGHVALLEAADMGHVEVVRLLRAAGASLPDPAADTNVAVLEAAVLRHDLPVVAALLAAGVHVMPAGVLKLSNTTTTRVCTPLAEGGDGDASGGGEGASADAAIGVSSSNISPNTRGVILSGSGGARGAGTCTALHLAAGMGNLDLVRLLVEVGGASARAPDTTGASAASLAERAAVLHSGSAIHQRVAEYLSWAAAQGEEVDPVVAVAKHGPLPDVSSSHAAAAAAAQEEAEGKKKTKKKKQEDKEKKEKKKGVLKKSDASSSSDSSGDSEGQARSKRNGPASSATAIIVPPPSGSTTTRTLNSNASIRNSLRPSTSLKRISSVRVLLQASAPPGPQTAQQSQSYAAAPSPGTPPGAAATAPKLSGSGADDDPDPADYSRVPIYDITAASAGSCASSFAQPSSRRSSQCRRVSLWDAGGTTGGTGGGGQGPPASSPLPRLSEEISMPLQAERQPPLLLPQAPQPQQQQQQQQQGQQGQPSPLQQGQSGRLATQTLLEQQQPSLQRRMSRSASRTVGHSRSSLGSSLSSSTRSTGGGGAGGGGSSASKGSILVLSPRPASLTSQQQPQQQQQQPQSSLPDLLESETEMELEPAAGDGLGVTAAKSVTAPLGAGLTSANAMAAAAQELRRLEGRIEFPSVGPSVRWQASDVISGGASGGGSGGGGNGEERWSAVSTASSIRLGGQRSGLRNAVSMPQLQHPQYMQQQQQQQQHPAAAAALSSSASPARPPSVLPAGLPGAVGVTEDGFLAAPPAACCAEDLLAGSISPAALSRSSALSAAMSRAASSIAMPAMAAATPAAGDVGFGGGSGGSGGSGSYHLLGVQGPSPSPPSLSVQRLRSRLGELSATAGGGGSHRWSEGTLGCGGGMASVGSVSVEGGGYEGSWSTGPAVMMAAGQGGIGVGVGVGSAMTAEFAVGSPPAASLAAGSRGSTRSNRAGSWGSEAVPMLRAEVGAAAGAAGGAVVGSGTGAGGPSLSQSPRGG</sequence>
<dbReference type="InterPro" id="IPR045319">
    <property type="entry name" value="KAT/AKT"/>
</dbReference>
<dbReference type="PANTHER" id="PTHR45743">
    <property type="entry name" value="POTASSIUM CHANNEL AKT1"/>
    <property type="match status" value="1"/>
</dbReference>
<keyword evidence="6" id="KW-1185">Reference proteome</keyword>
<dbReference type="GO" id="GO:0034702">
    <property type="term" value="C:monoatomic ion channel complex"/>
    <property type="evidence" value="ECO:0007669"/>
    <property type="project" value="UniProtKB-KW"/>
</dbReference>
<feature type="region of interest" description="Disordered" evidence="4">
    <location>
        <begin position="1162"/>
        <end position="1196"/>
    </location>
</feature>
<dbReference type="PROSITE" id="PS50088">
    <property type="entry name" value="ANK_REPEAT"/>
    <property type="match status" value="4"/>
</dbReference>
<accession>A0AAD3HS57</accession>
<evidence type="ECO:0000256" key="2">
    <source>
        <dbReference type="ARBA" id="ARBA00022882"/>
    </source>
</evidence>
<keyword evidence="2" id="KW-0406">Ion transport</keyword>
<dbReference type="Gene3D" id="1.25.40.20">
    <property type="entry name" value="Ankyrin repeat-containing domain"/>
    <property type="match status" value="4"/>
</dbReference>
<protein>
    <submittedName>
        <fullName evidence="5">Uncharacterized protein</fullName>
    </submittedName>
</protein>
<keyword evidence="2" id="KW-0851">Voltage-gated channel</keyword>
<feature type="compositionally biased region" description="Low complexity" evidence="4">
    <location>
        <begin position="918"/>
        <end position="953"/>
    </location>
</feature>
<proteinExistence type="predicted"/>
<dbReference type="EMBL" id="BMAR01000042">
    <property type="protein sequence ID" value="GFR50887.1"/>
    <property type="molecule type" value="Genomic_DNA"/>
</dbReference>
<evidence type="ECO:0000256" key="3">
    <source>
        <dbReference type="PROSITE-ProRule" id="PRU00023"/>
    </source>
</evidence>
<keyword evidence="2" id="KW-0813">Transport</keyword>
<feature type="compositionally biased region" description="Gly residues" evidence="4">
    <location>
        <begin position="884"/>
        <end position="895"/>
    </location>
</feature>
<dbReference type="InterPro" id="IPR036770">
    <property type="entry name" value="Ankyrin_rpt-contain_sf"/>
</dbReference>
<dbReference type="PANTHER" id="PTHR45743:SF2">
    <property type="entry name" value="POTASSIUM CHANNEL AKT1"/>
    <property type="match status" value="1"/>
</dbReference>
<keyword evidence="3" id="KW-0040">ANK repeat</keyword>
<feature type="region of interest" description="Disordered" evidence="4">
    <location>
        <begin position="1383"/>
        <end position="1403"/>
    </location>
</feature>
<keyword evidence="1" id="KW-0630">Potassium</keyword>
<dbReference type="Proteomes" id="UP001054857">
    <property type="component" value="Unassembled WGS sequence"/>
</dbReference>
<keyword evidence="1" id="KW-0631">Potassium channel</keyword>
<feature type="repeat" description="ANK" evidence="3">
    <location>
        <begin position="333"/>
        <end position="366"/>
    </location>
</feature>
<dbReference type="GO" id="GO:0005249">
    <property type="term" value="F:voltage-gated potassium channel activity"/>
    <property type="evidence" value="ECO:0007669"/>
    <property type="project" value="InterPro"/>
</dbReference>
<feature type="compositionally biased region" description="Low complexity" evidence="4">
    <location>
        <begin position="983"/>
        <end position="997"/>
    </location>
</feature>
<evidence type="ECO:0000256" key="4">
    <source>
        <dbReference type="SAM" id="MobiDB-lite"/>
    </source>
</evidence>
<feature type="region of interest" description="Disordered" evidence="4">
    <location>
        <begin position="679"/>
        <end position="1060"/>
    </location>
</feature>
<dbReference type="Pfam" id="PF12796">
    <property type="entry name" value="Ank_2"/>
    <property type="match status" value="2"/>
</dbReference>
<dbReference type="SMART" id="SM00248">
    <property type="entry name" value="ANK"/>
    <property type="match status" value="6"/>
</dbReference>
<feature type="region of interest" description="Disordered" evidence="4">
    <location>
        <begin position="1114"/>
        <end position="1140"/>
    </location>
</feature>
<feature type="non-terminal residue" evidence="5">
    <location>
        <position position="1445"/>
    </location>
</feature>
<feature type="compositionally biased region" description="Low complexity" evidence="4">
    <location>
        <begin position="853"/>
        <end position="877"/>
    </location>
</feature>
<feature type="compositionally biased region" description="Polar residues" evidence="4">
    <location>
        <begin position="760"/>
        <end position="785"/>
    </location>
</feature>
<feature type="repeat" description="ANK" evidence="3">
    <location>
        <begin position="594"/>
        <end position="618"/>
    </location>
</feature>
<feature type="compositionally biased region" description="Gly residues" evidence="4">
    <location>
        <begin position="998"/>
        <end position="1008"/>
    </location>
</feature>
<comment type="caution">
    <text evidence="5">The sequence shown here is derived from an EMBL/GenBank/DDBJ whole genome shotgun (WGS) entry which is preliminary data.</text>
</comment>